<dbReference type="PANTHER" id="PTHR18829:SF0">
    <property type="entry name" value="PROTEIN YAE1 HOMOLOG"/>
    <property type="match status" value="1"/>
</dbReference>
<gene>
    <name evidence="7" type="ORF">Csa_5G623580</name>
</gene>
<evidence type="ECO:0000256" key="4">
    <source>
        <dbReference type="ARBA" id="ARBA00023242"/>
    </source>
</evidence>
<dbReference type="GO" id="GO:0005634">
    <property type="term" value="C:nucleus"/>
    <property type="evidence" value="ECO:0007669"/>
    <property type="project" value="UniProtKB-SubCell"/>
</dbReference>
<reference evidence="7 8" key="2">
    <citation type="journal article" date="2009" name="PLoS ONE">
        <title>An integrated genetic and cytogenetic map of the cucumber genome.</title>
        <authorList>
            <person name="Ren Y."/>
            <person name="Zhang Z."/>
            <person name="Liu J."/>
            <person name="Staub J.E."/>
            <person name="Han Y."/>
            <person name="Cheng Z."/>
            <person name="Li X."/>
            <person name="Lu J."/>
            <person name="Miao H."/>
            <person name="Kang H."/>
            <person name="Xie B."/>
            <person name="Gu X."/>
            <person name="Wang X."/>
            <person name="Du Y."/>
            <person name="Jin W."/>
            <person name="Huang S."/>
        </authorList>
    </citation>
    <scope>NUCLEOTIDE SEQUENCE [LARGE SCALE GENOMIC DNA]</scope>
    <source>
        <strain evidence="8">cv. 9930</strain>
    </source>
</reference>
<evidence type="ECO:0000256" key="1">
    <source>
        <dbReference type="ARBA" id="ARBA00004123"/>
    </source>
</evidence>
<protein>
    <recommendedName>
        <fullName evidence="6">Essential protein Yae1 N-terminal domain-containing protein</fullName>
    </recommendedName>
</protein>
<evidence type="ECO:0000256" key="2">
    <source>
        <dbReference type="ARBA" id="ARBA00004496"/>
    </source>
</evidence>
<feature type="domain" description="Essential protein Yae1 N-terminal" evidence="6">
    <location>
        <begin position="78"/>
        <end position="115"/>
    </location>
</feature>
<evidence type="ECO:0000259" key="6">
    <source>
        <dbReference type="Pfam" id="PF09811"/>
    </source>
</evidence>
<comment type="subcellular location">
    <subcellularLocation>
        <location evidence="2">Cytoplasm</location>
    </subcellularLocation>
    <subcellularLocation>
        <location evidence="1">Nucleus</location>
    </subcellularLocation>
</comment>
<keyword evidence="4" id="KW-0539">Nucleus</keyword>
<keyword evidence="8" id="KW-1185">Reference proteome</keyword>
<reference evidence="7 8" key="1">
    <citation type="journal article" date="2009" name="Nat. Genet.">
        <title>The genome of the cucumber, Cucumis sativus L.</title>
        <authorList>
            <person name="Huang S."/>
            <person name="Li R."/>
            <person name="Zhang Z."/>
            <person name="Li L."/>
            <person name="Gu X."/>
            <person name="Fan W."/>
            <person name="Lucas W.J."/>
            <person name="Wang X."/>
            <person name="Xie B."/>
            <person name="Ni P."/>
            <person name="Ren Y."/>
            <person name="Zhu H."/>
            <person name="Li J."/>
            <person name="Lin K."/>
            <person name="Jin W."/>
            <person name="Fei Z."/>
            <person name="Li G."/>
            <person name="Staub J."/>
            <person name="Kilian A."/>
            <person name="van der Vossen E.A."/>
            <person name="Wu Y."/>
            <person name="Guo J."/>
            <person name="He J."/>
            <person name="Jia Z."/>
            <person name="Ren Y."/>
            <person name="Tian G."/>
            <person name="Lu Y."/>
            <person name="Ruan J."/>
            <person name="Qian W."/>
            <person name="Wang M."/>
            <person name="Huang Q."/>
            <person name="Li B."/>
            <person name="Xuan Z."/>
            <person name="Cao J."/>
            <person name="Asan"/>
            <person name="Wu Z."/>
            <person name="Zhang J."/>
            <person name="Cai Q."/>
            <person name="Bai Y."/>
            <person name="Zhao B."/>
            <person name="Han Y."/>
            <person name="Li Y."/>
            <person name="Li X."/>
            <person name="Wang S."/>
            <person name="Shi Q."/>
            <person name="Liu S."/>
            <person name="Cho W.K."/>
            <person name="Kim J.Y."/>
            <person name="Xu Y."/>
            <person name="Heller-Uszynska K."/>
            <person name="Miao H."/>
            <person name="Cheng Z."/>
            <person name="Zhang S."/>
            <person name="Wu J."/>
            <person name="Yang Y."/>
            <person name="Kang H."/>
            <person name="Li M."/>
            <person name="Liang H."/>
            <person name="Ren X."/>
            <person name="Shi Z."/>
            <person name="Wen M."/>
            <person name="Jian M."/>
            <person name="Yang H."/>
            <person name="Zhang G."/>
            <person name="Yang Z."/>
            <person name="Chen R."/>
            <person name="Liu S."/>
            <person name="Li J."/>
            <person name="Ma L."/>
            <person name="Liu H."/>
            <person name="Zhou Y."/>
            <person name="Zhao J."/>
            <person name="Fang X."/>
            <person name="Li G."/>
            <person name="Fang L."/>
            <person name="Li Y."/>
            <person name="Liu D."/>
            <person name="Zheng H."/>
            <person name="Zhang Y."/>
            <person name="Qin N."/>
            <person name="Li Z."/>
            <person name="Yang G."/>
            <person name="Yang S."/>
            <person name="Bolund L."/>
            <person name="Kristiansen K."/>
            <person name="Zheng H."/>
            <person name="Li S."/>
            <person name="Zhang X."/>
            <person name="Yang H."/>
            <person name="Wang J."/>
            <person name="Sun R."/>
            <person name="Zhang B."/>
            <person name="Jiang S."/>
            <person name="Wang J."/>
            <person name="Du Y."/>
            <person name="Li S."/>
        </authorList>
    </citation>
    <scope>NUCLEOTIDE SEQUENCE [LARGE SCALE GENOMIC DNA]</scope>
    <source>
        <strain evidence="8">cv. 9930</strain>
    </source>
</reference>
<dbReference type="AlphaFoldDB" id="A0A0A0KTN7"/>
<sequence>MEGTIAEELYSESLQSTQSKLGDISLSDYKKDRPSGSGVDDSCEDDGSLWGGSDEGLEETADLDREWQRRHDQFHTIGYRDGLVAGKEAAAQEGFNIGFKQSVSVGYKLGLVRGVSSVLASLPADLKEKLAGIPENQSKFQSLYESVNSLSTVDALSLFNGDITTQRTKEVFVGANTNSQTIDLLKENPDYGRLGKFYEELAALLPQSPALNVHLHEEH</sequence>
<evidence type="ECO:0000313" key="7">
    <source>
        <dbReference type="EMBL" id="KGN52294.1"/>
    </source>
</evidence>
<organism evidence="7 8">
    <name type="scientific">Cucumis sativus</name>
    <name type="common">Cucumber</name>
    <dbReference type="NCBI Taxonomy" id="3659"/>
    <lineage>
        <taxon>Eukaryota</taxon>
        <taxon>Viridiplantae</taxon>
        <taxon>Streptophyta</taxon>
        <taxon>Embryophyta</taxon>
        <taxon>Tracheophyta</taxon>
        <taxon>Spermatophyta</taxon>
        <taxon>Magnoliopsida</taxon>
        <taxon>eudicotyledons</taxon>
        <taxon>Gunneridae</taxon>
        <taxon>Pentapetalae</taxon>
        <taxon>rosids</taxon>
        <taxon>fabids</taxon>
        <taxon>Cucurbitales</taxon>
        <taxon>Cucurbitaceae</taxon>
        <taxon>Benincaseae</taxon>
        <taxon>Cucumis</taxon>
    </lineage>
</organism>
<dbReference type="EMBL" id="CM002926">
    <property type="protein sequence ID" value="KGN52294.1"/>
    <property type="molecule type" value="Genomic_DNA"/>
</dbReference>
<dbReference type="PANTHER" id="PTHR18829">
    <property type="entry name" value="PROTEIN YAE1 HOMOLOG"/>
    <property type="match status" value="1"/>
</dbReference>
<feature type="region of interest" description="Disordered" evidence="5">
    <location>
        <begin position="25"/>
        <end position="56"/>
    </location>
</feature>
<reference evidence="7 8" key="4">
    <citation type="journal article" date="2011" name="BMC Genomics">
        <title>RNA-Seq improves annotation of protein-coding genes in the cucumber genome.</title>
        <authorList>
            <person name="Li Z."/>
            <person name="Zhang Z."/>
            <person name="Yan P."/>
            <person name="Huang S."/>
            <person name="Fei Z."/>
            <person name="Lin K."/>
        </authorList>
    </citation>
    <scope>NUCLEOTIDE SEQUENCE [LARGE SCALE GENOMIC DNA]</scope>
    <source>
        <strain evidence="8">cv. 9930</strain>
    </source>
</reference>
<name>A0A0A0KTN7_CUCSA</name>
<keyword evidence="3" id="KW-0963">Cytoplasm</keyword>
<evidence type="ECO:0000256" key="5">
    <source>
        <dbReference type="SAM" id="MobiDB-lite"/>
    </source>
</evidence>
<evidence type="ECO:0000313" key="8">
    <source>
        <dbReference type="Proteomes" id="UP000029981"/>
    </source>
</evidence>
<dbReference type="GO" id="GO:0005737">
    <property type="term" value="C:cytoplasm"/>
    <property type="evidence" value="ECO:0007669"/>
    <property type="project" value="UniProtKB-SubCell"/>
</dbReference>
<dbReference type="KEGG" id="csv:105435599"/>
<dbReference type="Gramene" id="KGN52294">
    <property type="protein sequence ID" value="KGN52294"/>
    <property type="gene ID" value="Csa_5G623580"/>
</dbReference>
<dbReference type="InterPro" id="IPR038881">
    <property type="entry name" value="Yae1-like"/>
</dbReference>
<dbReference type="Pfam" id="PF09811">
    <property type="entry name" value="Yae1_N"/>
    <property type="match status" value="1"/>
</dbReference>
<accession>A0A0A0KTN7</accession>
<dbReference type="InterPro" id="IPR019191">
    <property type="entry name" value="Essential_protein_Yae1_N"/>
</dbReference>
<dbReference type="STRING" id="3659.A0A0A0KTN7"/>
<dbReference type="OrthoDB" id="20086at2759"/>
<evidence type="ECO:0000256" key="3">
    <source>
        <dbReference type="ARBA" id="ARBA00022490"/>
    </source>
</evidence>
<dbReference type="OMA" id="GTEIAQH"/>
<dbReference type="Proteomes" id="UP000029981">
    <property type="component" value="Chromosome 5"/>
</dbReference>
<proteinExistence type="predicted"/>
<reference evidence="7 8" key="3">
    <citation type="journal article" date="2010" name="BMC Genomics">
        <title>Transcriptome sequencing and comparative analysis of cucumber flowers with different sex types.</title>
        <authorList>
            <person name="Guo S."/>
            <person name="Zheng Y."/>
            <person name="Joung J.G."/>
            <person name="Liu S."/>
            <person name="Zhang Z."/>
            <person name="Crasta O.R."/>
            <person name="Sobral B.W."/>
            <person name="Xu Y."/>
            <person name="Huang S."/>
            <person name="Fei Z."/>
        </authorList>
    </citation>
    <scope>NUCLEOTIDE SEQUENCE [LARGE SCALE GENOMIC DNA]</scope>
    <source>
        <strain evidence="8">cv. 9930</strain>
    </source>
</reference>